<dbReference type="InterPro" id="IPR006047">
    <property type="entry name" value="GH13_cat_dom"/>
</dbReference>
<dbReference type="GO" id="GO:0003844">
    <property type="term" value="F:1,4-alpha-glucan branching enzyme activity"/>
    <property type="evidence" value="ECO:0007669"/>
    <property type="project" value="TreeGrafter"/>
</dbReference>
<protein>
    <submittedName>
        <fullName evidence="4">T9SS type A sorting domain-containing protein</fullName>
    </submittedName>
</protein>
<dbReference type="Pfam" id="PF00128">
    <property type="entry name" value="Alpha-amylase"/>
    <property type="match status" value="1"/>
</dbReference>
<dbReference type="AlphaFoldDB" id="A0A6C0GM27"/>
<dbReference type="SUPFAM" id="SSF51445">
    <property type="entry name" value="(Trans)glycosidases"/>
    <property type="match status" value="1"/>
</dbReference>
<feature type="chain" id="PRO_5025467942" evidence="2">
    <location>
        <begin position="23"/>
        <end position="958"/>
    </location>
</feature>
<evidence type="ECO:0000259" key="3">
    <source>
        <dbReference type="SMART" id="SM00642"/>
    </source>
</evidence>
<dbReference type="InterPro" id="IPR014756">
    <property type="entry name" value="Ig_E-set"/>
</dbReference>
<dbReference type="EMBL" id="CP048222">
    <property type="protein sequence ID" value="QHT68672.1"/>
    <property type="molecule type" value="Genomic_DNA"/>
</dbReference>
<name>A0A6C0GM27_9BACT</name>
<sequence length="958" mass="107407">MRIRHLLHLFFLHLLLISSAKAQVTTSPAFPTEDADVTITYDASKGTSGLQGVAKVYMHAGIILSSETGTGWENVKGNWGKDDGIGLMTKDPNNPNVWHITINPRTYFGVPAGQRIYRIGMVFREAGPCGDTGQPGCKEGKSATNGDIFVDLYPPGLQVSFTAPADSLLLAEPNTAISIQATASTTSTITLFNGTTQLTQTTGTQLTYSLNPGASGEGTIKVTATDGTNTSEDSFYYLVKSAPIVQNLPAGIKDGINYTSTTTATLSLFLPFKNNVYLIGDFNNWLPTIAYQMKKTPDGNRYWMELTGLTAGQEYGFQYLVDGIVRVGDPYADKILDENDKFINTSTNVVYPGLKPYPSGKTRGSVTVFQTNQQPYQWQTANFQRPDKENLVIYELLVRDFVGTHNYQTLSDTLTYLKRLGVNAIELMPIMEFSGNESWGYNPIYYFAPDKYYGTKNGLKAFIDKAHQMGMAVILDMVLNQADYEFPYVKAYWDGSKPSANSPYFNQQATHPFNVFFDFNHESAVTQDFVDTVNAYWLREYKFDGFRFDLSKGFTQKNTGSDVAAWSARDDSRIAIWKRIYDKIQTVDNNAYVILEHLGANDEEKILADYGMMLWGNMQPNYKEAALGYNNNKADLNWASYKQRDWNNPHAIAYMESHDEERLMYEQQLYGNTSSTYNTKTFATALDRMKLASAFYFTIPGPKMIWQFGELGYDLSINRCPDGSINNDCRVANKPTRWEYYTDASRSKLYKVYAELIKLKTTQPAFSSTDFTLDGASIVKRLSVNHPSMNVNVIGNFGVDTITVNASFQATGKWYDYFSGDSIAVASTNEAILLQPGEFHIFTSSKLPKSEAGLIPNWKYTLRSSLPTAIVDELLNAQTSIYPNPTAGKILLKVENELISSYEVRISTTLGKTIQTFRMNKFDRLLKQELNLERLPQGIYLLEVVSGNKKAVKKIYKN</sequence>
<dbReference type="InterPro" id="IPR026444">
    <property type="entry name" value="Secre_tail"/>
</dbReference>
<proteinExistence type="predicted"/>
<dbReference type="KEGG" id="rhoz:GXP67_19490"/>
<gene>
    <name evidence="4" type="ORF">GXP67_19490</name>
</gene>
<dbReference type="Gene3D" id="3.20.20.80">
    <property type="entry name" value="Glycosidases"/>
    <property type="match status" value="1"/>
</dbReference>
<evidence type="ECO:0000256" key="2">
    <source>
        <dbReference type="SAM" id="SignalP"/>
    </source>
</evidence>
<evidence type="ECO:0000313" key="5">
    <source>
        <dbReference type="Proteomes" id="UP000480178"/>
    </source>
</evidence>
<dbReference type="Pfam" id="PF18962">
    <property type="entry name" value="Por_Secre_tail"/>
    <property type="match status" value="1"/>
</dbReference>
<dbReference type="RefSeq" id="WP_162444682.1">
    <property type="nucleotide sequence ID" value="NZ_CP048222.1"/>
</dbReference>
<accession>A0A6C0GM27</accession>
<evidence type="ECO:0000313" key="4">
    <source>
        <dbReference type="EMBL" id="QHT68672.1"/>
    </source>
</evidence>
<dbReference type="InterPro" id="IPR017853">
    <property type="entry name" value="GH"/>
</dbReference>
<feature type="signal peptide" evidence="2">
    <location>
        <begin position="1"/>
        <end position="22"/>
    </location>
</feature>
<dbReference type="Pfam" id="PF16328">
    <property type="entry name" value="DUF4961"/>
    <property type="match status" value="1"/>
</dbReference>
<dbReference type="InterPro" id="IPR013783">
    <property type="entry name" value="Ig-like_fold"/>
</dbReference>
<dbReference type="CDD" id="cd11350">
    <property type="entry name" value="AmyAc_4"/>
    <property type="match status" value="1"/>
</dbReference>
<keyword evidence="5" id="KW-1185">Reference proteome</keyword>
<dbReference type="InterPro" id="IPR032522">
    <property type="entry name" value="DUF4961"/>
</dbReference>
<dbReference type="Gene3D" id="2.60.40.10">
    <property type="entry name" value="Immunoglobulins"/>
    <property type="match status" value="1"/>
</dbReference>
<dbReference type="PANTHER" id="PTHR43651:SF3">
    <property type="entry name" value="1,4-ALPHA-GLUCAN-BRANCHING ENZYME"/>
    <property type="match status" value="1"/>
</dbReference>
<keyword evidence="1" id="KW-0119">Carbohydrate metabolism</keyword>
<organism evidence="4 5">
    <name type="scientific">Rhodocytophaga rosea</name>
    <dbReference type="NCBI Taxonomy" id="2704465"/>
    <lineage>
        <taxon>Bacteria</taxon>
        <taxon>Pseudomonadati</taxon>
        <taxon>Bacteroidota</taxon>
        <taxon>Cytophagia</taxon>
        <taxon>Cytophagales</taxon>
        <taxon>Rhodocytophagaceae</taxon>
        <taxon>Rhodocytophaga</taxon>
    </lineage>
</organism>
<dbReference type="Proteomes" id="UP000480178">
    <property type="component" value="Chromosome"/>
</dbReference>
<evidence type="ECO:0000256" key="1">
    <source>
        <dbReference type="ARBA" id="ARBA00023277"/>
    </source>
</evidence>
<keyword evidence="2" id="KW-0732">Signal</keyword>
<dbReference type="SMART" id="SM00642">
    <property type="entry name" value="Aamy"/>
    <property type="match status" value="1"/>
</dbReference>
<dbReference type="GO" id="GO:0005975">
    <property type="term" value="P:carbohydrate metabolic process"/>
    <property type="evidence" value="ECO:0007669"/>
    <property type="project" value="InterPro"/>
</dbReference>
<reference evidence="4 5" key="1">
    <citation type="submission" date="2020-01" db="EMBL/GenBank/DDBJ databases">
        <authorList>
            <person name="Kim M.K."/>
        </authorList>
    </citation>
    <scope>NUCLEOTIDE SEQUENCE [LARGE SCALE GENOMIC DNA]</scope>
    <source>
        <strain evidence="4 5">172606-1</strain>
    </source>
</reference>
<dbReference type="NCBIfam" id="TIGR04183">
    <property type="entry name" value="Por_Secre_tail"/>
    <property type="match status" value="1"/>
</dbReference>
<dbReference type="SUPFAM" id="SSF81296">
    <property type="entry name" value="E set domains"/>
    <property type="match status" value="1"/>
</dbReference>
<dbReference type="PANTHER" id="PTHR43651">
    <property type="entry name" value="1,4-ALPHA-GLUCAN-BRANCHING ENZYME"/>
    <property type="match status" value="1"/>
</dbReference>
<feature type="domain" description="Glycosyl hydrolase family 13 catalytic" evidence="3">
    <location>
        <begin position="395"/>
        <end position="746"/>
    </location>
</feature>
<dbReference type="GO" id="GO:0005737">
    <property type="term" value="C:cytoplasm"/>
    <property type="evidence" value="ECO:0007669"/>
    <property type="project" value="TreeGrafter"/>
</dbReference>